<proteinExistence type="predicted"/>
<dbReference type="Gene3D" id="2.60.120.650">
    <property type="entry name" value="Cupin"/>
    <property type="match status" value="1"/>
</dbReference>
<dbReference type="AlphaFoldDB" id="A0A6P0HNF6"/>
<dbReference type="SUPFAM" id="SSF51197">
    <property type="entry name" value="Clavaminate synthase-like"/>
    <property type="match status" value="1"/>
</dbReference>
<comment type="caution">
    <text evidence="1">The sequence shown here is derived from an EMBL/GenBank/DDBJ whole genome shotgun (WGS) entry which is preliminary data.</text>
</comment>
<evidence type="ECO:0000313" key="2">
    <source>
        <dbReference type="Proteomes" id="UP000468687"/>
    </source>
</evidence>
<sequence length="351" mass="37951">MSDSASFFSRRDVPLVASPEQLWSALVSGATAVAQGAPHARRGDWKLFQGTSMLPEVEAFLPRPEDSGLASFIDRIDARIGDSGEWCLVVNSVQSFDARVFAEVRNWARELGLLLGTDQIRDGQFLDCFVVLGKYRDGPTSVHKDSADTWMQVLCGTKEMLLWDFDALAHLAENGGPDLVRSHHNLRSAPSVFPAPSAVLRGDAGSTLSWRHPYWHAARSDGRPGFSFHCALHHGGDKMSGDHSLVRRATAGGFRVVPPLSTAVGVAGPVVLRDPSLLEVIDDPRGGPYLLVVAAGHVCRVRESRPIRAAADLIIASAGDPLEPSSVRDPEVRAALEVIVTFLRNAHAVHP</sequence>
<accession>A0A6P0HNF6</accession>
<evidence type="ECO:0000313" key="1">
    <source>
        <dbReference type="EMBL" id="NEN79774.1"/>
    </source>
</evidence>
<gene>
    <name evidence="1" type="ORF">G3T38_16005</name>
</gene>
<name>A0A6P0HNF6_9ACTN</name>
<keyword evidence="2" id="KW-1185">Reference proteome</keyword>
<dbReference type="EMBL" id="JAAGXA010000012">
    <property type="protein sequence ID" value="NEN79774.1"/>
    <property type="molecule type" value="Genomic_DNA"/>
</dbReference>
<dbReference type="Proteomes" id="UP000468687">
    <property type="component" value="Unassembled WGS sequence"/>
</dbReference>
<organism evidence="1 2">
    <name type="scientific">Nocardioides zeae</name>
    <dbReference type="NCBI Taxonomy" id="1457234"/>
    <lineage>
        <taxon>Bacteria</taxon>
        <taxon>Bacillati</taxon>
        <taxon>Actinomycetota</taxon>
        <taxon>Actinomycetes</taxon>
        <taxon>Propionibacteriales</taxon>
        <taxon>Nocardioidaceae</taxon>
        <taxon>Nocardioides</taxon>
    </lineage>
</organism>
<dbReference type="RefSeq" id="WP_163773327.1">
    <property type="nucleotide sequence ID" value="NZ_JAAGXA010000012.1"/>
</dbReference>
<protein>
    <recommendedName>
        <fullName evidence="3">JmjC domain-containing protein</fullName>
    </recommendedName>
</protein>
<evidence type="ECO:0008006" key="3">
    <source>
        <dbReference type="Google" id="ProtNLM"/>
    </source>
</evidence>
<reference evidence="1 2" key="1">
    <citation type="journal article" date="2014" name="Int. J. Syst. Evol. Microbiol.">
        <title>Nocardioides zeae sp. nov., isolated from the stem of Zea mays.</title>
        <authorList>
            <person name="Glaeser S.P."/>
            <person name="McInroy J.A."/>
            <person name="Busse H.J."/>
            <person name="Kampfer P."/>
        </authorList>
    </citation>
    <scope>NUCLEOTIDE SEQUENCE [LARGE SCALE GENOMIC DNA]</scope>
    <source>
        <strain evidence="1 2">JCM 30728</strain>
    </source>
</reference>